<dbReference type="PANTHER" id="PTHR11042">
    <property type="entry name" value="EUKARYOTIC TRANSLATION INITIATION FACTOR 2-ALPHA KINASE EIF2-ALPHA KINASE -RELATED"/>
    <property type="match status" value="1"/>
</dbReference>
<dbReference type="InterPro" id="IPR036621">
    <property type="entry name" value="Anticodon-bd_dom_sf"/>
</dbReference>
<evidence type="ECO:0000256" key="11">
    <source>
        <dbReference type="SAM" id="MobiDB-lite"/>
    </source>
</evidence>
<dbReference type="InterPro" id="IPR000719">
    <property type="entry name" value="Prot_kinase_dom"/>
</dbReference>
<evidence type="ECO:0000256" key="5">
    <source>
        <dbReference type="ARBA" id="ARBA00022777"/>
    </source>
</evidence>
<dbReference type="SMART" id="SM00220">
    <property type="entry name" value="S_TKc"/>
    <property type="match status" value="1"/>
</dbReference>
<dbReference type="PROSITE" id="PS00108">
    <property type="entry name" value="PROTEIN_KINASE_ST"/>
    <property type="match status" value="1"/>
</dbReference>
<feature type="binding site" evidence="10">
    <location>
        <position position="547"/>
    </location>
    <ligand>
        <name>ATP</name>
        <dbReference type="ChEBI" id="CHEBI:30616"/>
    </ligand>
</feature>
<dbReference type="CDD" id="cd14046">
    <property type="entry name" value="STKc_EIF2AK4_GCN2_rpt2"/>
    <property type="match status" value="1"/>
</dbReference>
<dbReference type="PROSITE" id="PS50011">
    <property type="entry name" value="PROTEIN_KINASE_DOM"/>
    <property type="match status" value="2"/>
</dbReference>
<evidence type="ECO:0000256" key="8">
    <source>
        <dbReference type="ARBA" id="ARBA00047899"/>
    </source>
</evidence>
<evidence type="ECO:0000256" key="3">
    <source>
        <dbReference type="ARBA" id="ARBA00022679"/>
    </source>
</evidence>
<dbReference type="InterPro" id="IPR045864">
    <property type="entry name" value="aa-tRNA-synth_II/BPL/LPL"/>
</dbReference>
<evidence type="ECO:0000256" key="10">
    <source>
        <dbReference type="PROSITE-ProRule" id="PRU10141"/>
    </source>
</evidence>
<keyword evidence="3" id="KW-0808">Transferase</keyword>
<dbReference type="SUPFAM" id="SSF55681">
    <property type="entry name" value="Class II aaRS and biotin synthetases"/>
    <property type="match status" value="1"/>
</dbReference>
<feature type="domain" description="Protein kinase" evidence="12">
    <location>
        <begin position="518"/>
        <end position="928"/>
    </location>
</feature>
<dbReference type="Proteomes" id="UP000695000">
    <property type="component" value="Unplaced"/>
</dbReference>
<organism evidence="14 15">
    <name type="scientific">Nicrophorus vespilloides</name>
    <name type="common">Boreal carrion beetle</name>
    <dbReference type="NCBI Taxonomy" id="110193"/>
    <lineage>
        <taxon>Eukaryota</taxon>
        <taxon>Metazoa</taxon>
        <taxon>Ecdysozoa</taxon>
        <taxon>Arthropoda</taxon>
        <taxon>Hexapoda</taxon>
        <taxon>Insecta</taxon>
        <taxon>Pterygota</taxon>
        <taxon>Neoptera</taxon>
        <taxon>Endopterygota</taxon>
        <taxon>Coleoptera</taxon>
        <taxon>Polyphaga</taxon>
        <taxon>Staphyliniformia</taxon>
        <taxon>Silphidae</taxon>
        <taxon>Nicrophorinae</taxon>
        <taxon>Nicrophorus</taxon>
    </lineage>
</organism>
<dbReference type="Pfam" id="PF00069">
    <property type="entry name" value="Pkinase"/>
    <property type="match status" value="3"/>
</dbReference>
<dbReference type="SMART" id="SM00591">
    <property type="entry name" value="RWD"/>
    <property type="match status" value="1"/>
</dbReference>
<dbReference type="EC" id="2.7.11.1" evidence="1"/>
<reference evidence="15" key="1">
    <citation type="submission" date="2025-08" db="UniProtKB">
        <authorList>
            <consortium name="RefSeq"/>
        </authorList>
    </citation>
    <scope>IDENTIFICATION</scope>
    <source>
        <tissue evidence="15">Whole Larva</tissue>
    </source>
</reference>
<dbReference type="Gene3D" id="3.30.200.20">
    <property type="entry name" value="Phosphorylase Kinase, domain 1"/>
    <property type="match status" value="1"/>
</dbReference>
<dbReference type="InterPro" id="IPR041715">
    <property type="entry name" value="HisRS-like_core"/>
</dbReference>
<dbReference type="SUPFAM" id="SSF54495">
    <property type="entry name" value="UBC-like"/>
    <property type="match status" value="1"/>
</dbReference>
<feature type="domain" description="RWD" evidence="13">
    <location>
        <begin position="13"/>
        <end position="127"/>
    </location>
</feature>
<evidence type="ECO:0000313" key="14">
    <source>
        <dbReference type="Proteomes" id="UP000695000"/>
    </source>
</evidence>
<evidence type="ECO:0000313" key="15">
    <source>
        <dbReference type="RefSeq" id="XP_017783992.1"/>
    </source>
</evidence>
<evidence type="ECO:0000259" key="13">
    <source>
        <dbReference type="PROSITE" id="PS50908"/>
    </source>
</evidence>
<dbReference type="InterPro" id="IPR016135">
    <property type="entry name" value="UBQ-conjugating_enzyme/RWD"/>
</dbReference>
<dbReference type="Gene3D" id="3.30.930.10">
    <property type="entry name" value="Bira Bifunctional Protein, Domain 2"/>
    <property type="match status" value="1"/>
</dbReference>
<name>A0ABM1NAZ2_NICVS</name>
<dbReference type="PROSITE" id="PS00107">
    <property type="entry name" value="PROTEIN_KINASE_ATP"/>
    <property type="match status" value="1"/>
</dbReference>
<gene>
    <name evidence="15" type="primary">LOC108567811</name>
</gene>
<dbReference type="Pfam" id="PF13393">
    <property type="entry name" value="tRNA-synt_His"/>
    <property type="match status" value="1"/>
</dbReference>
<keyword evidence="5 15" id="KW-0418">Kinase</keyword>
<dbReference type="RefSeq" id="XP_017783992.1">
    <property type="nucleotide sequence ID" value="XM_017928503.1"/>
</dbReference>
<dbReference type="GeneID" id="108567811"/>
<dbReference type="Gene3D" id="3.40.50.800">
    <property type="entry name" value="Anticodon-binding domain"/>
    <property type="match status" value="1"/>
</dbReference>
<keyword evidence="6 10" id="KW-0067">ATP-binding</keyword>
<dbReference type="GO" id="GO:0016301">
    <property type="term" value="F:kinase activity"/>
    <property type="evidence" value="ECO:0007669"/>
    <property type="project" value="UniProtKB-KW"/>
</dbReference>
<dbReference type="Pfam" id="PF05773">
    <property type="entry name" value="RWD"/>
    <property type="match status" value="1"/>
</dbReference>
<dbReference type="PIRSF" id="PIRSF000660">
    <property type="entry name" value="Ser/Thr_PK_GCN2"/>
    <property type="match status" value="1"/>
</dbReference>
<evidence type="ECO:0000256" key="6">
    <source>
        <dbReference type="ARBA" id="ARBA00022840"/>
    </source>
</evidence>
<keyword evidence="2" id="KW-0723">Serine/threonine-protein kinase</keyword>
<dbReference type="InterPro" id="IPR017441">
    <property type="entry name" value="Protein_kinase_ATP_BS"/>
</dbReference>
<comment type="catalytic activity">
    <reaction evidence="9">
        <text>L-seryl-[protein] + ATP = O-phospho-L-seryl-[protein] + ADP + H(+)</text>
        <dbReference type="Rhea" id="RHEA:17989"/>
        <dbReference type="Rhea" id="RHEA-COMP:9863"/>
        <dbReference type="Rhea" id="RHEA-COMP:11604"/>
        <dbReference type="ChEBI" id="CHEBI:15378"/>
        <dbReference type="ChEBI" id="CHEBI:29999"/>
        <dbReference type="ChEBI" id="CHEBI:30616"/>
        <dbReference type="ChEBI" id="CHEBI:83421"/>
        <dbReference type="ChEBI" id="CHEBI:456216"/>
        <dbReference type="EC" id="2.7.11.1"/>
    </reaction>
</comment>
<dbReference type="Gene3D" id="3.10.110.10">
    <property type="entry name" value="Ubiquitin Conjugating Enzyme"/>
    <property type="match status" value="1"/>
</dbReference>
<accession>A0ABM1NAZ2</accession>
<feature type="domain" description="Protein kinase" evidence="12">
    <location>
        <begin position="226"/>
        <end position="470"/>
    </location>
</feature>
<dbReference type="InterPro" id="IPR006575">
    <property type="entry name" value="RWD_dom"/>
</dbReference>
<dbReference type="InterPro" id="IPR050339">
    <property type="entry name" value="CC_SR_Kinase"/>
</dbReference>
<comment type="similarity">
    <text evidence="7">Belongs to the protein kinase superfamily. Ser/Thr protein kinase family. GCN2 subfamily.</text>
</comment>
<keyword evidence="14" id="KW-1185">Reference proteome</keyword>
<evidence type="ECO:0000256" key="2">
    <source>
        <dbReference type="ARBA" id="ARBA00022527"/>
    </source>
</evidence>
<evidence type="ECO:0000256" key="9">
    <source>
        <dbReference type="ARBA" id="ARBA00048679"/>
    </source>
</evidence>
<dbReference type="Gene3D" id="1.10.510.10">
    <property type="entry name" value="Transferase(Phosphotransferase) domain 1"/>
    <property type="match status" value="2"/>
</dbReference>
<evidence type="ECO:0000259" key="12">
    <source>
        <dbReference type="PROSITE" id="PS50011"/>
    </source>
</evidence>
<protein>
    <recommendedName>
        <fullName evidence="1">non-specific serine/threonine protein kinase</fullName>
        <ecNumber evidence="1">2.7.11.1</ecNumber>
    </recommendedName>
</protein>
<dbReference type="InterPro" id="IPR016255">
    <property type="entry name" value="Gcn2"/>
</dbReference>
<dbReference type="InterPro" id="IPR008271">
    <property type="entry name" value="Ser/Thr_kinase_AS"/>
</dbReference>
<proteinExistence type="inferred from homology"/>
<dbReference type="CDD" id="cd23823">
    <property type="entry name" value="RWD_GCN2"/>
    <property type="match status" value="1"/>
</dbReference>
<keyword evidence="4 10" id="KW-0547">Nucleotide-binding</keyword>
<dbReference type="PANTHER" id="PTHR11042:SF136">
    <property type="entry name" value="EIF-2-ALPHA KINASE GCN2"/>
    <property type="match status" value="1"/>
</dbReference>
<sequence>MSNQDSVEDQQRNELEALKAIYDKDLVDLSKQSAWNKWSPLDILIKLTPLRGSSGLTEENAKLNLHLICPVNYPNKTPKIILENTTGMSKETLTELQIKLEKKADILLGEVMIFQLCEEVKEFLYEHNKPAPISFYEEMVLRKHQQEMKEIEAQQLIEALQTKKVREEILEREEILKMENKRIKESKMISETSNNGVSLHRRTSVRNSGDSNESSDEILQCAHLNTKSILFVNNGEICIIRGRCINHSDRKCIIYSGMDNKTGQLYILSEWKLPANCDKQISSIEQELNYLVKLKHPNLARYLNSFHEKDALESKSVLHILQDFVFGLNCSQLYISENIPAENNILRHIAEGVLNALDFLHRNNVVHKNISSSCVYIDRKGRIKLSNYSLDKRLSDLLSQSQSSNFSKKLDIYRFGLFVLCLVKGANVDEEHFEIPINISPELYDFLSNCLCLEDKSRYTAAQLLNHKFLKVPLVRFTPFKNGNEKIPERAGSPEVQTDIQILAHHMSNGQSRVDKEFEMLDHLGSGAYGDVYKVRNILDQRYYALKRIKLNPRNRQLNKKIIREVKLLSRLNHENVVRYYNSWIETAVFKSDNLDSATSYSTSKTTLSIESLNKKVDSANYSSSIEKLAPPVDIDMDWSISYGNDIPKDGCFDDSNNESDEDDDNENWGLHLSENSSDSILFQNESECVLSKSNKSVDNGVVNKVETRIKEIQYMYIQMEFCDKSTLRTAIDNNLYLDTNRVWRLFREIVEGLAHIHQQGMIHRDLKPMNIFIDYNDHVKIGDFGLATTSLLTRTNETFATNKSYLDNQSSQEQTVDPSMTGHVGTALYVAPEITSTAKAVYNQKVDIYSLGIIFFEMCYNPLKTGMEKINIISGLRSEKISFPPDFSDKVFGNQEYIINWLLDHNVSQRPTSQELLESENIPPPVLEERELRELVRHTLSNPQLKAYKYLVESCFKQQFTAAQDITYDRDVSLANTVKNIPLYNYVKEIIIRVFKLHGGQYVSTPLLMPKSKYYDSIDTCVKLMTHSGYVVSVPYDLRVPFARYVAWNEITSLRRYSIEKVYREKKVFGFLPRELYECAFDIVSPSPGNFMADAELLYILNEIINEITALNNRNFLIRLNHSLLLKAIFMHCGIKENMHKELYAVLSEAKEGKITQLEVRTHLINKGLSNNSIGTLFNLMESEGTINKITSQLQTITKKKNTDASTYAKQALHELKIILTNAEALGVSFNIIVSLGLVYNVQQYSGMMFQLVCEVRKKKKIAMDVLAAGGRYDNMIRTYRNTVVQDNESSMDIKQSAVGVSISLDKLTSAMQKNQDDMTNFAYLDVAVCSLGTNAFIKEKSKVLKDLWCAGIRCTLIDASTLEEIQEQCNELKVPHVIILKDSEVKIKSWDRERFFEKKATIGDLVENMQRILKIGNDTCPDSRVYHNEQEINVNINFLTSEKLLANNRKRLENQIRSQMDSLFKRLNGSVCVLVINLEIAVIKTMVAFLDFESESVFNKSVEEVKEKHLRHKKYLHEICPEIFEEKSKRANPVIVLYSYNDNLFKA</sequence>
<dbReference type="SUPFAM" id="SSF56112">
    <property type="entry name" value="Protein kinase-like (PK-like)"/>
    <property type="match status" value="2"/>
</dbReference>
<comment type="catalytic activity">
    <reaction evidence="8">
        <text>L-threonyl-[protein] + ATP = O-phospho-L-threonyl-[protein] + ADP + H(+)</text>
        <dbReference type="Rhea" id="RHEA:46608"/>
        <dbReference type="Rhea" id="RHEA-COMP:11060"/>
        <dbReference type="Rhea" id="RHEA-COMP:11605"/>
        <dbReference type="ChEBI" id="CHEBI:15378"/>
        <dbReference type="ChEBI" id="CHEBI:30013"/>
        <dbReference type="ChEBI" id="CHEBI:30616"/>
        <dbReference type="ChEBI" id="CHEBI:61977"/>
        <dbReference type="ChEBI" id="CHEBI:456216"/>
        <dbReference type="EC" id="2.7.11.1"/>
    </reaction>
</comment>
<evidence type="ECO:0000256" key="1">
    <source>
        <dbReference type="ARBA" id="ARBA00012513"/>
    </source>
</evidence>
<dbReference type="PROSITE" id="PS50908">
    <property type="entry name" value="RWD"/>
    <property type="match status" value="1"/>
</dbReference>
<evidence type="ECO:0000256" key="7">
    <source>
        <dbReference type="ARBA" id="ARBA00037982"/>
    </source>
</evidence>
<dbReference type="InterPro" id="IPR011009">
    <property type="entry name" value="Kinase-like_dom_sf"/>
</dbReference>
<feature type="region of interest" description="Disordered" evidence="11">
    <location>
        <begin position="189"/>
        <end position="214"/>
    </location>
</feature>
<evidence type="ECO:0000256" key="4">
    <source>
        <dbReference type="ARBA" id="ARBA00022741"/>
    </source>
</evidence>